<evidence type="ECO:0000256" key="2">
    <source>
        <dbReference type="ARBA" id="ARBA00004988"/>
    </source>
</evidence>
<dbReference type="GO" id="GO:0006014">
    <property type="term" value="P:D-ribose metabolic process"/>
    <property type="evidence" value="ECO:0007669"/>
    <property type="project" value="TreeGrafter"/>
</dbReference>
<comment type="pathway">
    <text evidence="2">Carbohydrate degradation; pentose phosphate pathway; D-ribose 5-phosphate from D-ribulose 5-phosphate (non-oxidative stage): step 1/1.</text>
</comment>
<dbReference type="AlphaFoldDB" id="A0A1B6C7U5"/>
<evidence type="ECO:0000256" key="1">
    <source>
        <dbReference type="ARBA" id="ARBA00001713"/>
    </source>
</evidence>
<evidence type="ECO:0000256" key="4">
    <source>
        <dbReference type="ARBA" id="ARBA00011959"/>
    </source>
</evidence>
<dbReference type="Gene3D" id="3.40.50.1360">
    <property type="match status" value="1"/>
</dbReference>
<comment type="catalytic activity">
    <reaction evidence="1">
        <text>aldehydo-D-ribose 5-phosphate = D-ribulose 5-phosphate</text>
        <dbReference type="Rhea" id="RHEA:14657"/>
        <dbReference type="ChEBI" id="CHEBI:58121"/>
        <dbReference type="ChEBI" id="CHEBI:58273"/>
        <dbReference type="EC" id="5.3.1.6"/>
    </reaction>
</comment>
<dbReference type="FunFam" id="3.30.70.260:FF:000018">
    <property type="entry name" value="Ribose-5-phosphate isomerase A"/>
    <property type="match status" value="1"/>
</dbReference>
<evidence type="ECO:0000256" key="8">
    <source>
        <dbReference type="ARBA" id="ARBA00032273"/>
    </source>
</evidence>
<evidence type="ECO:0000313" key="9">
    <source>
        <dbReference type="EMBL" id="JAS09573.1"/>
    </source>
</evidence>
<dbReference type="SUPFAM" id="SSF100950">
    <property type="entry name" value="NagB/RpiA/CoA transferase-like"/>
    <property type="match status" value="1"/>
</dbReference>
<dbReference type="UniPathway" id="UPA00115">
    <property type="reaction ID" value="UER00412"/>
</dbReference>
<sequence length="305" mass="33414">MVLNSKILVCNNFQIQRLLLVTLGVHAGVIDVGAVLRPHNLHSSFYKSNITSQVDKRTTSVQQKAKMNNVESLEKAKELAAYQAVDEFIQDNSVIGIGSGSTIIYAVQRIAQRVKSEGLKLICIPTSFQARQLIIENKLQLGDLETHSELDVTIDGADEVNSDLILIKGGGGCLTQEKIVASCAKKFIVIADYTKNSKSLGENYKKGIPVEVLPLAYNPVGKKIQTLYGGQANLRMAKMKAGPVVTDNGNFILDWQFPSHLHHDWKTVSTTIKMIPGVVETGLFVDMASHVYFGMPDGTVKHVSH</sequence>
<dbReference type="HAMAP" id="MF_00170">
    <property type="entry name" value="Rib_5P_isom_A"/>
    <property type="match status" value="1"/>
</dbReference>
<dbReference type="PANTHER" id="PTHR11934">
    <property type="entry name" value="RIBOSE-5-PHOSPHATE ISOMERASE"/>
    <property type="match status" value="1"/>
</dbReference>
<dbReference type="NCBIfam" id="NF001924">
    <property type="entry name" value="PRK00702.1"/>
    <property type="match status" value="1"/>
</dbReference>
<name>A0A1B6C7U5_9HEMI</name>
<evidence type="ECO:0000256" key="3">
    <source>
        <dbReference type="ARBA" id="ARBA00008088"/>
    </source>
</evidence>
<dbReference type="PANTHER" id="PTHR11934:SF0">
    <property type="entry name" value="RIBOSE-5-PHOSPHATE ISOMERASE"/>
    <property type="match status" value="1"/>
</dbReference>
<reference evidence="9" key="1">
    <citation type="submission" date="2015-12" db="EMBL/GenBank/DDBJ databases">
        <title>De novo transcriptome assembly of four potential Pierce s Disease insect vectors from Arizona vineyards.</title>
        <authorList>
            <person name="Tassone E.E."/>
        </authorList>
    </citation>
    <scope>NUCLEOTIDE SEQUENCE</scope>
</reference>
<dbReference type="GO" id="GO:0005737">
    <property type="term" value="C:cytoplasm"/>
    <property type="evidence" value="ECO:0007669"/>
    <property type="project" value="TreeGrafter"/>
</dbReference>
<accession>A0A1B6C7U5</accession>
<evidence type="ECO:0000256" key="5">
    <source>
        <dbReference type="ARBA" id="ARBA00019150"/>
    </source>
</evidence>
<evidence type="ECO:0000256" key="6">
    <source>
        <dbReference type="ARBA" id="ARBA00023235"/>
    </source>
</evidence>
<dbReference type="NCBIfam" id="TIGR00021">
    <property type="entry name" value="rpiA"/>
    <property type="match status" value="1"/>
</dbReference>
<dbReference type="InterPro" id="IPR004788">
    <property type="entry name" value="Ribose5P_isomerase_type_A"/>
</dbReference>
<gene>
    <name evidence="9" type="ORF">g.30467</name>
</gene>
<dbReference type="InterPro" id="IPR037171">
    <property type="entry name" value="NagB/RpiA_transferase-like"/>
</dbReference>
<dbReference type="GO" id="GO:0009052">
    <property type="term" value="P:pentose-phosphate shunt, non-oxidative branch"/>
    <property type="evidence" value="ECO:0007669"/>
    <property type="project" value="InterPro"/>
</dbReference>
<evidence type="ECO:0000256" key="7">
    <source>
        <dbReference type="ARBA" id="ARBA00029734"/>
    </source>
</evidence>
<dbReference type="Gene3D" id="3.30.70.260">
    <property type="match status" value="1"/>
</dbReference>
<comment type="similarity">
    <text evidence="3">Belongs to the ribose 5-phosphate isomerase family.</text>
</comment>
<proteinExistence type="inferred from homology"/>
<dbReference type="GO" id="GO:0004751">
    <property type="term" value="F:ribose-5-phosphate isomerase activity"/>
    <property type="evidence" value="ECO:0007669"/>
    <property type="project" value="UniProtKB-EC"/>
</dbReference>
<dbReference type="SUPFAM" id="SSF75445">
    <property type="entry name" value="D-ribose-5-phosphate isomerase (RpiA), lid domain"/>
    <property type="match status" value="1"/>
</dbReference>
<protein>
    <recommendedName>
        <fullName evidence="5">Ribose-5-phosphate isomerase</fullName>
        <ecNumber evidence="4">5.3.1.6</ecNumber>
    </recommendedName>
    <alternativeName>
        <fullName evidence="8">D-ribose-5-phosphate ketol-isomerase</fullName>
    </alternativeName>
    <alternativeName>
        <fullName evidence="7">Phosphoriboisomerase</fullName>
    </alternativeName>
</protein>
<dbReference type="InterPro" id="IPR020672">
    <property type="entry name" value="Ribose5P_isomerase_typA_subgr"/>
</dbReference>
<dbReference type="Pfam" id="PF06026">
    <property type="entry name" value="Rib_5-P_isom_A"/>
    <property type="match status" value="1"/>
</dbReference>
<dbReference type="CDD" id="cd01398">
    <property type="entry name" value="RPI_A"/>
    <property type="match status" value="1"/>
</dbReference>
<organism evidence="9">
    <name type="scientific">Clastoptera arizonana</name>
    <name type="common">Arizona spittle bug</name>
    <dbReference type="NCBI Taxonomy" id="38151"/>
    <lineage>
        <taxon>Eukaryota</taxon>
        <taxon>Metazoa</taxon>
        <taxon>Ecdysozoa</taxon>
        <taxon>Arthropoda</taxon>
        <taxon>Hexapoda</taxon>
        <taxon>Insecta</taxon>
        <taxon>Pterygota</taxon>
        <taxon>Neoptera</taxon>
        <taxon>Paraneoptera</taxon>
        <taxon>Hemiptera</taxon>
        <taxon>Auchenorrhyncha</taxon>
        <taxon>Cercopoidea</taxon>
        <taxon>Clastopteridae</taxon>
        <taxon>Clastoptera</taxon>
    </lineage>
</organism>
<dbReference type="EMBL" id="GEDC01027725">
    <property type="protein sequence ID" value="JAS09573.1"/>
    <property type="molecule type" value="Transcribed_RNA"/>
</dbReference>
<dbReference type="EC" id="5.3.1.6" evidence="4"/>
<keyword evidence="6" id="KW-0413">Isomerase</keyword>
<dbReference type="FunFam" id="3.40.50.1360:FF:000014">
    <property type="entry name" value="Ribose 5-phosphate isomerase"/>
    <property type="match status" value="1"/>
</dbReference>